<dbReference type="OrthoDB" id="2845592at2"/>
<dbReference type="STRING" id="568899.SAMN05192534_107110"/>
<evidence type="ECO:0000256" key="1">
    <source>
        <dbReference type="SAM" id="Coils"/>
    </source>
</evidence>
<dbReference type="AlphaFoldDB" id="A0A1G8DJ45"/>
<protein>
    <submittedName>
        <fullName evidence="2">Prespore-specific regulator</fullName>
    </submittedName>
</protein>
<dbReference type="Proteomes" id="UP000199163">
    <property type="component" value="Unassembled WGS sequence"/>
</dbReference>
<dbReference type="InterPro" id="IPR014243">
    <property type="entry name" value="RsfA-like"/>
</dbReference>
<feature type="coiled-coil region" evidence="1">
    <location>
        <begin position="112"/>
        <end position="153"/>
    </location>
</feature>
<name>A0A1G8DJ45_9BACI</name>
<dbReference type="PANTHER" id="PTHR41302:SF2">
    <property type="entry name" value="PRESPORE SPECIFIC TRANSCRIPTIONAL ACTIVATOR RSFA"/>
    <property type="match status" value="1"/>
</dbReference>
<sequence length="193" mass="22585">MNIRQDAWSDTDDRLLAETVLKHIREGSTQLKAFDEVGDTLDRTSAACGFRWNAIVRQKYEHKVKEAKRERKRRMRASASQAANRINHISNRPLQLDDMIQYLESLSSQLSQQEDTESIEQIEKEITSLEHAKQSVQQEINNLKKEYQDMKRDHDTVVHMMNRAREMAMTEEQLPSANIFRMDRNGNLEKLSP</sequence>
<dbReference type="EMBL" id="FNDK01000007">
    <property type="protein sequence ID" value="SDH57665.1"/>
    <property type="molecule type" value="Genomic_DNA"/>
</dbReference>
<keyword evidence="1" id="KW-0175">Coiled coil</keyword>
<evidence type="ECO:0000313" key="3">
    <source>
        <dbReference type="Proteomes" id="UP000199163"/>
    </source>
</evidence>
<keyword evidence="3" id="KW-1185">Reference proteome</keyword>
<gene>
    <name evidence="2" type="ORF">SAMN05192534_107110</name>
</gene>
<reference evidence="2 3" key="1">
    <citation type="submission" date="2016-10" db="EMBL/GenBank/DDBJ databases">
        <authorList>
            <person name="de Groot N.N."/>
        </authorList>
    </citation>
    <scope>NUCLEOTIDE SEQUENCE [LARGE SCALE GENOMIC DNA]</scope>
    <source>
        <strain evidence="2 3">DSM 21632</strain>
    </source>
</reference>
<evidence type="ECO:0000313" key="2">
    <source>
        <dbReference type="EMBL" id="SDH57665.1"/>
    </source>
</evidence>
<dbReference type="RefSeq" id="WP_091272770.1">
    <property type="nucleotide sequence ID" value="NZ_FNDK01000007.1"/>
</dbReference>
<accession>A0A1G8DJ45</accession>
<proteinExistence type="predicted"/>
<dbReference type="PANTHER" id="PTHR41302">
    <property type="entry name" value="PRESPORE-SPECIFIC TRANSCRIPTIONAL REGULATOR RSFA-RELATED"/>
    <property type="match status" value="1"/>
</dbReference>
<dbReference type="NCBIfam" id="TIGR02894">
    <property type="entry name" value="DNA_bind_RsfA"/>
    <property type="match status" value="1"/>
</dbReference>
<organism evidence="2 3">
    <name type="scientific">Alteribacillus persepolensis</name>
    <dbReference type="NCBI Taxonomy" id="568899"/>
    <lineage>
        <taxon>Bacteria</taxon>
        <taxon>Bacillati</taxon>
        <taxon>Bacillota</taxon>
        <taxon>Bacilli</taxon>
        <taxon>Bacillales</taxon>
        <taxon>Bacillaceae</taxon>
        <taxon>Alteribacillus</taxon>
    </lineage>
</organism>